<evidence type="ECO:0000256" key="2">
    <source>
        <dbReference type="ARBA" id="ARBA00004241"/>
    </source>
</evidence>
<keyword evidence="11" id="KW-1185">Reference proteome</keyword>
<dbReference type="InterPro" id="IPR038160">
    <property type="entry name" value="6_CYS_dom_sf"/>
</dbReference>
<dbReference type="VEuPathDB" id="PiroplasmaDB:BBBOND_0405710"/>
<dbReference type="Gene3D" id="2.60.40.2860">
    <property type="match status" value="1"/>
</dbReference>
<evidence type="ECO:0000256" key="1">
    <source>
        <dbReference type="ARBA" id="ARBA00004236"/>
    </source>
</evidence>
<accession>A0A061DCY9</accession>
<reference evidence="11" key="1">
    <citation type="journal article" date="2014" name="Nucleic Acids Res.">
        <title>The evolutionary dynamics of variant antigen genes in Babesia reveal a history of genomic innovation underlying host-parasite interaction.</title>
        <authorList>
            <person name="Jackson A.P."/>
            <person name="Otto T.D."/>
            <person name="Darby A."/>
            <person name="Ramaprasad A."/>
            <person name="Xia D."/>
            <person name="Echaide I.E."/>
            <person name="Farber M."/>
            <person name="Gahlot S."/>
            <person name="Gamble J."/>
            <person name="Gupta D."/>
            <person name="Gupta Y."/>
            <person name="Jackson L."/>
            <person name="Malandrin L."/>
            <person name="Malas T.B."/>
            <person name="Moussa E."/>
            <person name="Nair M."/>
            <person name="Reid A.J."/>
            <person name="Sanders M."/>
            <person name="Sharma J."/>
            <person name="Tracey A."/>
            <person name="Quail M.A."/>
            <person name="Weir W."/>
            <person name="Wastling J.M."/>
            <person name="Hall N."/>
            <person name="Willadsen P."/>
            <person name="Lingelbach K."/>
            <person name="Shiels B."/>
            <person name="Tait A."/>
            <person name="Berriman M."/>
            <person name="Allred D.R."/>
            <person name="Pain A."/>
        </authorList>
    </citation>
    <scope>NUCLEOTIDE SEQUENCE [LARGE SCALE GENOMIC DNA]</scope>
    <source>
        <strain evidence="11">Bond</strain>
    </source>
</reference>
<evidence type="ECO:0000313" key="11">
    <source>
        <dbReference type="Proteomes" id="UP000033188"/>
    </source>
</evidence>
<evidence type="ECO:0000259" key="9">
    <source>
        <dbReference type="Pfam" id="PF07422"/>
    </source>
</evidence>
<evidence type="ECO:0000256" key="6">
    <source>
        <dbReference type="ARBA" id="ARBA00023157"/>
    </source>
</evidence>
<dbReference type="GO" id="GO:0009986">
    <property type="term" value="C:cell surface"/>
    <property type="evidence" value="ECO:0007669"/>
    <property type="project" value="UniProtKB-SubCell"/>
</dbReference>
<proteinExistence type="predicted"/>
<keyword evidence="7" id="KW-0325">Glycoprotein</keyword>
<feature type="chain" id="PRO_5001596031" description="6-Cys domain-containing protein" evidence="8">
    <location>
        <begin position="27"/>
        <end position="974"/>
    </location>
</feature>
<evidence type="ECO:0000256" key="8">
    <source>
        <dbReference type="SAM" id="SignalP"/>
    </source>
</evidence>
<feature type="domain" description="6-Cys" evidence="9">
    <location>
        <begin position="866"/>
        <end position="954"/>
    </location>
</feature>
<evidence type="ECO:0000256" key="3">
    <source>
        <dbReference type="ARBA" id="ARBA00022475"/>
    </source>
</evidence>
<dbReference type="GeneID" id="24566628"/>
<dbReference type="Proteomes" id="UP000033188">
    <property type="component" value="Chromosome 5"/>
</dbReference>
<keyword evidence="3" id="KW-1003">Cell membrane</keyword>
<dbReference type="OrthoDB" id="365660at2759"/>
<dbReference type="AlphaFoldDB" id="A0A061DCY9"/>
<evidence type="ECO:0000256" key="5">
    <source>
        <dbReference type="ARBA" id="ARBA00023136"/>
    </source>
</evidence>
<sequence length="974" mass="110212">MDSSSLVKILFVLCGALMHCIRNSVAFHCDFDDPHDLLSSNALVSCHLDFDDFKYAPLVCPHQINDAEYVWHPQPTVGYDARLNTYVVKNGTLVSVAISDVVHSESNNPSVRFRLNPSQTQLYFDLPRHELLAITERRMIFICGPRNLVLSDALQRQLDSLNGDVQTQEHSWTSETALIREIRKFGKGLGVVFLYRRRQHIPLQGCGSHPSPLFAADNEVTVDSNTGTRSCVADPMSESRIGFFCEGLIEPKECMKFLLDHDGKIVTAPRPYPYWNFDMHSPWVAARYFDKLALPRFHGECICKDHSTGQVKARIEIRPKNDYVCDIASKIFRNRHRPIRGPWCSVVLHPGSTLTIKFPTQIATSVSTNERSDEDLYVDVDEDVSSLPFSQLPFIYEYETEFLPRNLATLRQLKTVYGIDLYQEVLYHDVLVGDALELDISRISHGEVMLKYRMGKPLALRSGLNSFYFHWTLISRNDYVPDNISAIVKVSLAFTHQYGILGCERGPQRVFDAAISETNCTTKRVGNGVGNTYECVYDMRHGRQVGIHCRLDEELLPNNCESTGYDLTSNKIMQFTGSYRNVTPYPIRGFQVFDMGAQDKPLSFACVCVDQRGYEKSKLIVEYSQKVSYQYKVRGEGASHLLLPYILLPWREIGLPSEGRFPSKSLILNNVSQKSVMLHVGKTLLLHCGIGPISSFQYERLMRGRSAGMIVTTWLPMQPDVFYYAVTQRAYNTELIRKTYEDSIVSTAGGFRVVYENTYSPEYQRLTITSPRYAILISKDPAHKEYVPMTFVCGKAPEQSDLSLVTGDVPSSGDSAERNVLINESSERYTWNVLDVAVKTTDPYMQGCGVTYESDDLFKPETPKLYDTDGRQIGCKIDIQNVKEAAFYCPAPYVLDPPNCFDQVLVEGKVKNLSDISQSIVASHSNHFVILQFDSSRIGRGETLRKTPPLECQCVTIKGVILSTIQIKHYYSKG</sequence>
<feature type="signal peptide" evidence="8">
    <location>
        <begin position="1"/>
        <end position="26"/>
    </location>
</feature>
<evidence type="ECO:0000313" key="10">
    <source>
        <dbReference type="EMBL" id="CDR98087.1"/>
    </source>
</evidence>
<evidence type="ECO:0000256" key="7">
    <source>
        <dbReference type="ARBA" id="ARBA00023180"/>
    </source>
</evidence>
<dbReference type="GO" id="GO:0005886">
    <property type="term" value="C:plasma membrane"/>
    <property type="evidence" value="ECO:0007669"/>
    <property type="project" value="UniProtKB-SubCell"/>
</dbReference>
<organism evidence="10 11">
    <name type="scientific">Babesia bigemina</name>
    <dbReference type="NCBI Taxonomy" id="5866"/>
    <lineage>
        <taxon>Eukaryota</taxon>
        <taxon>Sar</taxon>
        <taxon>Alveolata</taxon>
        <taxon>Apicomplexa</taxon>
        <taxon>Aconoidasida</taxon>
        <taxon>Piroplasmida</taxon>
        <taxon>Babesiidae</taxon>
        <taxon>Babesia</taxon>
    </lineage>
</organism>
<evidence type="ECO:0000256" key="4">
    <source>
        <dbReference type="ARBA" id="ARBA00022729"/>
    </source>
</evidence>
<keyword evidence="4 8" id="KW-0732">Signal</keyword>
<keyword evidence="5" id="KW-0472">Membrane</keyword>
<comment type="subcellular location">
    <subcellularLocation>
        <location evidence="1">Cell membrane</location>
    </subcellularLocation>
    <subcellularLocation>
        <location evidence="2">Cell surface</location>
    </subcellularLocation>
</comment>
<dbReference type="InterPro" id="IPR010884">
    <property type="entry name" value="6_CYS_dom"/>
</dbReference>
<name>A0A061DCY9_BABBI</name>
<dbReference type="KEGG" id="bbig:BBBOND_0405710"/>
<dbReference type="EMBL" id="LK391711">
    <property type="protein sequence ID" value="CDR98087.1"/>
    <property type="molecule type" value="Genomic_DNA"/>
</dbReference>
<dbReference type="RefSeq" id="XP_012770273.1">
    <property type="nucleotide sequence ID" value="XM_012914819.1"/>
</dbReference>
<gene>
    <name evidence="10" type="ORF">BBBOND_0405710</name>
</gene>
<keyword evidence="6" id="KW-1015">Disulfide bond</keyword>
<protein>
    <recommendedName>
        <fullName evidence="9">6-Cys domain-containing protein</fullName>
    </recommendedName>
</protein>
<dbReference type="Pfam" id="PF07422">
    <property type="entry name" value="s48_45"/>
    <property type="match status" value="1"/>
</dbReference>